<reference evidence="2" key="1">
    <citation type="journal article" date="2023" name="Science">
        <title>Elucidation of the pathway for biosynthesis of saponin adjuvants from the soapbark tree.</title>
        <authorList>
            <person name="Reed J."/>
            <person name="Orme A."/>
            <person name="El-Demerdash A."/>
            <person name="Owen C."/>
            <person name="Martin L.B.B."/>
            <person name="Misra R.C."/>
            <person name="Kikuchi S."/>
            <person name="Rejzek M."/>
            <person name="Martin A.C."/>
            <person name="Harkess A."/>
            <person name="Leebens-Mack J."/>
            <person name="Louveau T."/>
            <person name="Stephenson M.J."/>
            <person name="Osbourn A."/>
        </authorList>
    </citation>
    <scope>NUCLEOTIDE SEQUENCE</scope>
    <source>
        <strain evidence="2">S10</strain>
    </source>
</reference>
<dbReference type="Proteomes" id="UP001163823">
    <property type="component" value="Chromosome 11"/>
</dbReference>
<dbReference type="PANTHER" id="PTHR46354">
    <property type="entry name" value="DOG1 DOMAIN-CONTAINING PROTEIN"/>
    <property type="match status" value="1"/>
</dbReference>
<dbReference type="EMBL" id="JARAOO010000011">
    <property type="protein sequence ID" value="KAJ7949996.1"/>
    <property type="molecule type" value="Genomic_DNA"/>
</dbReference>
<name>A0AAD7L340_QUISA</name>
<accession>A0AAD7L340</accession>
<keyword evidence="3" id="KW-1185">Reference proteome</keyword>
<dbReference type="PANTHER" id="PTHR46354:SF13">
    <property type="entry name" value="PROTEIN DOG1-LIKE 4"/>
    <property type="match status" value="1"/>
</dbReference>
<dbReference type="InterPro" id="IPR025422">
    <property type="entry name" value="TGA_domain"/>
</dbReference>
<comment type="caution">
    <text evidence="2">The sequence shown here is derived from an EMBL/GenBank/DDBJ whole genome shotgun (WGS) entry which is preliminary data.</text>
</comment>
<sequence length="237" mass="26863">MANGGNGRKGNEANARSFETFLEHWLVRQEHYLDELLSAQQYCHKSRDEDHRELISRVLSHYQQYYEEKSRIAQSNILLVFSPSWFSSFERACLWIAGFKPGLVIRLVMSSVGDLSEDQNQRLKKLISETKAEERALNDELAKIHESVAAPPLVEVVMNQGRLINGEISQKHEALNSLKAALETVLMSADSLRTNTAVKVVEILRPSQSVKFLTAAAQLQLKLRSWGAERDTGSQKR</sequence>
<evidence type="ECO:0000313" key="2">
    <source>
        <dbReference type="EMBL" id="KAJ7949996.1"/>
    </source>
</evidence>
<dbReference type="KEGG" id="qsa:O6P43_026241"/>
<proteinExistence type="predicted"/>
<dbReference type="PROSITE" id="PS51806">
    <property type="entry name" value="DOG1"/>
    <property type="match status" value="1"/>
</dbReference>
<dbReference type="GO" id="GO:0006351">
    <property type="term" value="P:DNA-templated transcription"/>
    <property type="evidence" value="ECO:0007669"/>
    <property type="project" value="InterPro"/>
</dbReference>
<feature type="domain" description="DOG1" evidence="1">
    <location>
        <begin position="15"/>
        <end position="233"/>
    </location>
</feature>
<dbReference type="AlphaFoldDB" id="A0AAD7L340"/>
<evidence type="ECO:0000313" key="3">
    <source>
        <dbReference type="Proteomes" id="UP001163823"/>
    </source>
</evidence>
<protein>
    <submittedName>
        <fullName evidence="2">Transcription factor</fullName>
    </submittedName>
</protein>
<dbReference type="Pfam" id="PF14144">
    <property type="entry name" value="DOG1"/>
    <property type="match status" value="1"/>
</dbReference>
<evidence type="ECO:0000259" key="1">
    <source>
        <dbReference type="PROSITE" id="PS51806"/>
    </source>
</evidence>
<dbReference type="GO" id="GO:0043565">
    <property type="term" value="F:sequence-specific DNA binding"/>
    <property type="evidence" value="ECO:0007669"/>
    <property type="project" value="InterPro"/>
</dbReference>
<gene>
    <name evidence="2" type="ORF">O6P43_026241</name>
</gene>
<organism evidence="2 3">
    <name type="scientific">Quillaja saponaria</name>
    <name type="common">Soap bark tree</name>
    <dbReference type="NCBI Taxonomy" id="32244"/>
    <lineage>
        <taxon>Eukaryota</taxon>
        <taxon>Viridiplantae</taxon>
        <taxon>Streptophyta</taxon>
        <taxon>Embryophyta</taxon>
        <taxon>Tracheophyta</taxon>
        <taxon>Spermatophyta</taxon>
        <taxon>Magnoliopsida</taxon>
        <taxon>eudicotyledons</taxon>
        <taxon>Gunneridae</taxon>
        <taxon>Pentapetalae</taxon>
        <taxon>rosids</taxon>
        <taxon>fabids</taxon>
        <taxon>Fabales</taxon>
        <taxon>Quillajaceae</taxon>
        <taxon>Quillaja</taxon>
    </lineage>
</organism>
<dbReference type="InterPro" id="IPR051886">
    <property type="entry name" value="Seed_Dev/Stress_Resp_Reg"/>
</dbReference>